<dbReference type="Proteomes" id="UP000887580">
    <property type="component" value="Unplaced"/>
</dbReference>
<proteinExistence type="predicted"/>
<reference evidence="2" key="1">
    <citation type="submission" date="2022-11" db="UniProtKB">
        <authorList>
            <consortium name="WormBaseParasite"/>
        </authorList>
    </citation>
    <scope>IDENTIFICATION</scope>
</reference>
<organism evidence="1 2">
    <name type="scientific">Panagrolaimus sp. PS1159</name>
    <dbReference type="NCBI Taxonomy" id="55785"/>
    <lineage>
        <taxon>Eukaryota</taxon>
        <taxon>Metazoa</taxon>
        <taxon>Ecdysozoa</taxon>
        <taxon>Nematoda</taxon>
        <taxon>Chromadorea</taxon>
        <taxon>Rhabditida</taxon>
        <taxon>Tylenchina</taxon>
        <taxon>Panagrolaimomorpha</taxon>
        <taxon>Panagrolaimoidea</taxon>
        <taxon>Panagrolaimidae</taxon>
        <taxon>Panagrolaimus</taxon>
    </lineage>
</organism>
<evidence type="ECO:0000313" key="2">
    <source>
        <dbReference type="WBParaSite" id="PS1159_v2.g15281.t1"/>
    </source>
</evidence>
<dbReference type="WBParaSite" id="PS1159_v2.g15281.t1">
    <property type="protein sequence ID" value="PS1159_v2.g15281.t1"/>
    <property type="gene ID" value="PS1159_v2.g15281"/>
</dbReference>
<sequence length="1015" mass="111924">MMTDCRQEHRECQINRETKEPFCGCPIGYAYQKVTGGKSNCQKVDSCQTCEHKCHKASSCLPGTSGSRTGYNCAPCDPKLGYRGDGFSCENIDECADDRLNACDKPNAYCDDRDPVYDDGLKYECTCQEGWQGEAKAGYKWKPCKDTNECLNVTVCDKNSICVNTPGSFICQCKPGYRKKAGSPRECEDINECEQPKPCHQLAYCKNTDGAYECNCKEGYKGDGKKECLPDKDYWCSKCDNQTTDCVLSEKKDTYVCKCKSGFQAIPGNTNRCEDIPNCRDPLLNDCDKTPGRAICTETPGSYYCNCSKNYEGNGKVCKPTDPCEIDYPCATISGTVCFNNNGKAECRCKEGFVRQLKDQKNLTAPCFDINSAPVNNCTICDNSTTICQSISKDQPFKECICREGYVRNAAGKCVNVNECLKAADNNCDDNAICIDQQPALHGKKFECNCKKGFEGSGIIDHCEDHNECENKTLNACPNPITVCVNTIGSYQCKCKDGYRKLKGREECSNVNECDEGSAVCPLMSKCIDLSPGYKCECNKGFRNTTKDGKMFCEDINECNEEEGVGEKKNPPCDNVNGICKNTFGSYLCDCKKGFLLGYDGKSCVDVNECQNGAATCNSAIEECQNTVGSFKCICRYGFVPNPKTGKCEDRNECLDGSNKCNKHSTCVNTFASYKCLCEEGYQPKVGAHPLRPVCERAPVCEKQPRICEPGRCEDTEVSPHFYKCHCPASAVTLNDTKCVFPNYCDKDFPCPKSSVCVAGQCVCNVGYSWQEISRFPITIEALRNRPPCKEINPCLEQQLCNPPLKCHHTGPGLHTYGFELIDGECFDINECEIKEGAAKCPVNSKCQNLVGSYKCECSLGYVAKTGSTRTSPNCIDVNECEIGMHDCAKKNASCINTIGSFECKCAEPGFRAQAPDYQICRDVNECKEGTHNCAKDVSFCTNTVGGYDCKCKDGYFGDGETCIDIDECNPADPKHNCTNTQECINMPGTFNCTCKSGFQLTANGCEDINEVYTF</sequence>
<accession>A0AC35F9B7</accession>
<evidence type="ECO:0000313" key="1">
    <source>
        <dbReference type="Proteomes" id="UP000887580"/>
    </source>
</evidence>
<name>A0AC35F9B7_9BILA</name>
<protein>
    <submittedName>
        <fullName evidence="2">EGF-like domain-containing protein</fullName>
    </submittedName>
</protein>